<evidence type="ECO:0000256" key="3">
    <source>
        <dbReference type="SAM" id="Phobius"/>
    </source>
</evidence>
<comment type="caution">
    <text evidence="7">The sequence shown here is derived from an EMBL/GenBank/DDBJ whole genome shotgun (WGS) entry which is preliminary data.</text>
</comment>
<feature type="transmembrane region" description="Helical" evidence="3">
    <location>
        <begin position="12"/>
        <end position="31"/>
    </location>
</feature>
<evidence type="ECO:0000256" key="2">
    <source>
        <dbReference type="ARBA" id="ARBA00022737"/>
    </source>
</evidence>
<keyword evidence="3" id="KW-0472">Membrane</keyword>
<dbReference type="Gene3D" id="1.10.1790.10">
    <property type="entry name" value="PRD domain"/>
    <property type="match status" value="1"/>
</dbReference>
<dbReference type="Gene3D" id="1.10.10.10">
    <property type="entry name" value="Winged helix-like DNA-binding domain superfamily/Winged helix DNA-binding domain"/>
    <property type="match status" value="1"/>
</dbReference>
<keyword evidence="3" id="KW-0812">Transmembrane</keyword>
<dbReference type="SUPFAM" id="SSF55804">
    <property type="entry name" value="Phoshotransferase/anion transport protein"/>
    <property type="match status" value="1"/>
</dbReference>
<keyword evidence="7" id="KW-0762">Sugar transport</keyword>
<dbReference type="Pfam" id="PF00359">
    <property type="entry name" value="PTS_EIIA_2"/>
    <property type="match status" value="1"/>
</dbReference>
<dbReference type="SUPFAM" id="SSF63520">
    <property type="entry name" value="PTS-regulatory domain, PRD"/>
    <property type="match status" value="1"/>
</dbReference>
<dbReference type="PANTHER" id="PTHR30185:SF13">
    <property type="entry name" value="LICABCH OPERON REGULATOR-RELATED"/>
    <property type="match status" value="1"/>
</dbReference>
<dbReference type="InterPro" id="IPR036388">
    <property type="entry name" value="WH-like_DNA-bd_sf"/>
</dbReference>
<gene>
    <name evidence="7" type="ORF">OOJ94_11015</name>
</gene>
<dbReference type="InterPro" id="IPR016152">
    <property type="entry name" value="PTrfase/Anion_transptr"/>
</dbReference>
<dbReference type="Proteomes" id="UP001151834">
    <property type="component" value="Unassembled WGS sequence"/>
</dbReference>
<dbReference type="SUPFAM" id="SSF52794">
    <property type="entry name" value="PTS system IIB component-like"/>
    <property type="match status" value="1"/>
</dbReference>
<protein>
    <submittedName>
        <fullName evidence="7">PTS sugar transporter subunit IIA</fullName>
    </submittedName>
</protein>
<evidence type="ECO:0000259" key="6">
    <source>
        <dbReference type="PROSITE" id="PS51372"/>
    </source>
</evidence>
<dbReference type="InterPro" id="IPR013011">
    <property type="entry name" value="PTS_EIIB_2"/>
</dbReference>
<name>A0AAX6LFP0_LACPE</name>
<dbReference type="PANTHER" id="PTHR30185">
    <property type="entry name" value="CRYPTIC BETA-GLUCOSIDE BGL OPERON ANTITERMINATOR"/>
    <property type="match status" value="1"/>
</dbReference>
<dbReference type="Gene3D" id="3.40.50.2300">
    <property type="match status" value="1"/>
</dbReference>
<feature type="domain" description="PTS EIIA type-2" evidence="4">
    <location>
        <begin position="566"/>
        <end position="708"/>
    </location>
</feature>
<keyword evidence="2" id="KW-0677">Repeat</keyword>
<dbReference type="CDD" id="cd05568">
    <property type="entry name" value="PTS_IIB_bgl_like"/>
    <property type="match status" value="1"/>
</dbReference>
<dbReference type="GO" id="GO:0006355">
    <property type="term" value="P:regulation of DNA-templated transcription"/>
    <property type="evidence" value="ECO:0007669"/>
    <property type="project" value="InterPro"/>
</dbReference>
<keyword evidence="3" id="KW-1133">Transmembrane helix</keyword>
<reference evidence="7" key="1">
    <citation type="submission" date="2022-11" db="EMBL/GenBank/DDBJ databases">
        <authorList>
            <person name="Wang Z."/>
        </authorList>
    </citation>
    <scope>NUCLEOTIDE SEQUENCE</scope>
    <source>
        <strain evidence="7">P2000</strain>
    </source>
</reference>
<dbReference type="InterPro" id="IPR050661">
    <property type="entry name" value="BglG_antiterminators"/>
</dbReference>
<feature type="domain" description="PRD" evidence="6">
    <location>
        <begin position="309"/>
        <end position="415"/>
    </location>
</feature>
<accession>A0AAX6LFP0</accession>
<evidence type="ECO:0000259" key="4">
    <source>
        <dbReference type="PROSITE" id="PS51094"/>
    </source>
</evidence>
<keyword evidence="1" id="KW-0808">Transferase</keyword>
<organism evidence="7 8">
    <name type="scientific">Lactiplantibacillus pentosus</name>
    <name type="common">Lactobacillus pentosus</name>
    <dbReference type="NCBI Taxonomy" id="1589"/>
    <lineage>
        <taxon>Bacteria</taxon>
        <taxon>Bacillati</taxon>
        <taxon>Bacillota</taxon>
        <taxon>Bacilli</taxon>
        <taxon>Lactobacillales</taxon>
        <taxon>Lactobacillaceae</taxon>
        <taxon>Lactiplantibacillus</taxon>
    </lineage>
</organism>
<dbReference type="InterPro" id="IPR036095">
    <property type="entry name" value="PTS_EIIB-like_sf"/>
</dbReference>
<dbReference type="InterPro" id="IPR036634">
    <property type="entry name" value="PRD_sf"/>
</dbReference>
<evidence type="ECO:0000259" key="5">
    <source>
        <dbReference type="PROSITE" id="PS51099"/>
    </source>
</evidence>
<keyword evidence="7" id="KW-0813">Transport</keyword>
<evidence type="ECO:0000313" key="7">
    <source>
        <dbReference type="EMBL" id="MDF2313352.1"/>
    </source>
</evidence>
<evidence type="ECO:0000256" key="1">
    <source>
        <dbReference type="ARBA" id="ARBA00022679"/>
    </source>
</evidence>
<dbReference type="EMBL" id="JAPEQV010000012">
    <property type="protein sequence ID" value="MDF2313352.1"/>
    <property type="molecule type" value="Genomic_DNA"/>
</dbReference>
<dbReference type="GO" id="GO:0009401">
    <property type="term" value="P:phosphoenolpyruvate-dependent sugar phosphotransferase system"/>
    <property type="evidence" value="ECO:0007669"/>
    <property type="project" value="InterPro"/>
</dbReference>
<dbReference type="Pfam" id="PF00874">
    <property type="entry name" value="PRD"/>
    <property type="match status" value="1"/>
</dbReference>
<dbReference type="Gene3D" id="3.40.930.10">
    <property type="entry name" value="Mannitol-specific EII, Chain A"/>
    <property type="match status" value="1"/>
</dbReference>
<proteinExistence type="predicted"/>
<dbReference type="AlphaFoldDB" id="A0AAX6LFP0"/>
<dbReference type="GO" id="GO:0008982">
    <property type="term" value="F:protein-N(PI)-phosphohistidine-sugar phosphotransferase activity"/>
    <property type="evidence" value="ECO:0007669"/>
    <property type="project" value="InterPro"/>
</dbReference>
<reference evidence="7" key="2">
    <citation type="journal article" date="2023" name="Front Nutr">
        <title>Lactiplantibacillus pentosus P2020 protects the hyperuricemia and renal inflammation in mice.</title>
        <authorList>
            <person name="Wang Z."/>
            <person name="Song L."/>
            <person name="Li X."/>
            <person name="Xiao Y."/>
            <person name="Huang Y."/>
            <person name="Zhang Y."/>
            <person name="Li J."/>
            <person name="Li M."/>
            <person name="Ren Z."/>
        </authorList>
    </citation>
    <scope>NUCLEOTIDE SEQUENCE</scope>
    <source>
        <strain evidence="7">P2000</strain>
    </source>
</reference>
<evidence type="ECO:0000313" key="8">
    <source>
        <dbReference type="Proteomes" id="UP001151834"/>
    </source>
</evidence>
<dbReference type="InterPro" id="IPR011608">
    <property type="entry name" value="PRD"/>
</dbReference>
<dbReference type="InterPro" id="IPR002178">
    <property type="entry name" value="PTS_EIIA_type-2_dom"/>
</dbReference>
<sequence length="709" mass="80875">MVLWYLGTLVSWYFSVLIFQFEGATQLVLNFSKRKHGNELLAVLLTANGYLTADFLQQHLHISRRSLFYLINKVNDELDQRSEFPITNVKKLGYYLPKDTVRFLQQTARTDASNQIATTTATQRQLLVAFSILNSNGRSLADLTCQFNVSRNTIIRDTKLLRTQLVAYQLKVANTESGKIITGSPVAIRKWVYDHANQLKPLISRIDDSFVKSTVISKQIKLFERITGKYLTDDASTMIQLFLRWYLNNIQNVTNQLTTSAVAPKDLTLDHIWAKSFLNDFHISNSSEADYLVKLINSSQFSHVNWNDELIQKLKPFAVRMISNFNHLSGAHVSIKSISDSLTVHLLSTYYRAHYNMPFEYPDLKDIQQHYHHTFEITRKVVVPFEKYIHQPLSDDEIALIAIYFGGAIREQKTSPSTQNEVLVVCSSGIGTSRLLLQQLESRYRGIHFSSPMNVLQYENSDLDNVQLVISTIKLQARRDIPITTVSAFPSSLEWKIIDNAIIKAGLATSDTLKIFNVDTLLDIVSNYAMIRNPMGLKLALNDYLNQLTQEPLLANSQENLSELIKLLPSEHVGFLTHQKSWKQAVRASLSPLLEDYSIEKNYVDQIINLTETNGPYMVIGSGVMLAHAAPRDGVNSLGATFFLLDHPLPVINDQKMVRLIIGLAPIDYEKHLSFISDLMKQLQQKDWLTNLYKLNSKNDLFKYLYKNI</sequence>
<dbReference type="PROSITE" id="PS51094">
    <property type="entry name" value="PTS_EIIA_TYPE_2"/>
    <property type="match status" value="1"/>
</dbReference>
<dbReference type="RefSeq" id="WP_253955772.1">
    <property type="nucleotide sequence ID" value="NZ_CP134788.1"/>
</dbReference>
<dbReference type="PROSITE" id="PS51372">
    <property type="entry name" value="PRD_2"/>
    <property type="match status" value="1"/>
</dbReference>
<feature type="domain" description="PTS EIIB type-2" evidence="5">
    <location>
        <begin position="420"/>
        <end position="510"/>
    </location>
</feature>
<dbReference type="PROSITE" id="PS51099">
    <property type="entry name" value="PTS_EIIB_TYPE_2"/>
    <property type="match status" value="1"/>
</dbReference>